<sequence>MTISNNVADHITEVDILIAGGGTAACVVAGRLAKLDPSLSILLVEGGKNNHNDPTVNCPALFLNHIAPDSKTAIFYKGNKSDALAGREPIVPSGGILGGGSSINFMMYTRAQGVDFDSFKTEGWTQQDLLPLLKKLETFHSDDPIIDRNLHGYDGPIHVSSGTHRATRAEREFIEVASTQGWPEIVDLQDLQQNNGFSSWQRYVSPDGKRQDSAHGYIHDLLEHGDYPNLHVLTETLVSRVIFDGKRAVGLEVEPNMVHQPLTGLGKHSRTRITAKKTVVIAAGALGTPQILERSGVGEKNNLRSLGIPIVADLPGVGANYQDHQLTLLPYKTSLAPDETMDALLSGRLDLEAAVKEKNPILGWNSVDVSSKIRPRDDEIVALGPEFQAAWDRDFKDVPSRPLMLMGVVSAFLGDPSSVPAGQYATVGCYTAYPYSRGSIHISGESVYDPPSFETGFLSDKDDLDLKAQVWAYKRQREIFRRLSTYRGELQIGHPKFSAGSTAALVSFEGDSQPKHRSMEDRCKMPNIQYSAEDDKVIVEHIRENLNTTWHSLGTCAMRPLQDGGVVDKDLNVYGVECLKLCDLSIIPENVAANTNNTALMVGEKAAAILAAELGLTNSEGAKGNRTTKL</sequence>
<accession>A0A177ANI7</accession>
<evidence type="ECO:0000313" key="4">
    <source>
        <dbReference type="EMBL" id="OAF63400.1"/>
    </source>
</evidence>
<dbReference type="Pfam" id="PF00732">
    <property type="entry name" value="GMC_oxred_N"/>
    <property type="match status" value="1"/>
</dbReference>
<reference evidence="4" key="1">
    <citation type="submission" date="2016-03" db="EMBL/GenBank/DDBJ databases">
        <title>Updated assembly of Pseudogymnoascus destructans, the fungus causing white-nose syndrome of bats.</title>
        <authorList>
            <person name="Palmer J.M."/>
            <person name="Drees K.P."/>
            <person name="Foster J.T."/>
            <person name="Lindner D.L."/>
        </authorList>
    </citation>
    <scope>NUCLEOTIDE SEQUENCE [LARGE SCALE GENOMIC DNA]</scope>
    <source>
        <strain evidence="4">20631-21</strain>
    </source>
</reference>
<evidence type="ECO:0000256" key="2">
    <source>
        <dbReference type="PIRSR" id="PIRSR000137-2"/>
    </source>
</evidence>
<dbReference type="GeneID" id="36283541"/>
<organism evidence="4">
    <name type="scientific">Pseudogymnoascus destructans</name>
    <dbReference type="NCBI Taxonomy" id="655981"/>
    <lineage>
        <taxon>Eukaryota</taxon>
        <taxon>Fungi</taxon>
        <taxon>Dikarya</taxon>
        <taxon>Ascomycota</taxon>
        <taxon>Pezizomycotina</taxon>
        <taxon>Leotiomycetes</taxon>
        <taxon>Thelebolales</taxon>
        <taxon>Thelebolaceae</taxon>
        <taxon>Pseudogymnoascus</taxon>
    </lineage>
</organism>
<dbReference type="Pfam" id="PF05199">
    <property type="entry name" value="GMC_oxred_C"/>
    <property type="match status" value="1"/>
</dbReference>
<dbReference type="GO" id="GO:0050660">
    <property type="term" value="F:flavin adenine dinucleotide binding"/>
    <property type="evidence" value="ECO:0007669"/>
    <property type="project" value="InterPro"/>
</dbReference>
<dbReference type="eggNOG" id="KOG1238">
    <property type="taxonomic scope" value="Eukaryota"/>
</dbReference>
<gene>
    <name evidence="4" type="ORF">VC83_00444</name>
</gene>
<dbReference type="Gene3D" id="3.50.50.60">
    <property type="entry name" value="FAD/NAD(P)-binding domain"/>
    <property type="match status" value="1"/>
</dbReference>
<dbReference type="PANTHER" id="PTHR11552:SF78">
    <property type="entry name" value="GLUCOSE-METHANOL-CHOLINE OXIDOREDUCTASE N-TERMINAL DOMAIN-CONTAINING PROTEIN"/>
    <property type="match status" value="1"/>
</dbReference>
<dbReference type="GO" id="GO:0016614">
    <property type="term" value="F:oxidoreductase activity, acting on CH-OH group of donors"/>
    <property type="evidence" value="ECO:0007669"/>
    <property type="project" value="InterPro"/>
</dbReference>
<keyword evidence="2" id="KW-0285">Flavoprotein</keyword>
<comment type="similarity">
    <text evidence="1">Belongs to the GMC oxidoreductase family.</text>
</comment>
<dbReference type="EMBL" id="KV441386">
    <property type="protein sequence ID" value="OAF63400.1"/>
    <property type="molecule type" value="Genomic_DNA"/>
</dbReference>
<dbReference type="AlphaFoldDB" id="A0A177ANI7"/>
<protein>
    <recommendedName>
        <fullName evidence="3">Glucose-methanol-choline oxidoreductase N-terminal domain-containing protein</fullName>
    </recommendedName>
</protein>
<dbReference type="SUPFAM" id="SSF51905">
    <property type="entry name" value="FAD/NAD(P)-binding domain"/>
    <property type="match status" value="1"/>
</dbReference>
<feature type="domain" description="Glucose-methanol-choline oxidoreductase N-terminal" evidence="3">
    <location>
        <begin position="284"/>
        <end position="298"/>
    </location>
</feature>
<proteinExistence type="inferred from homology"/>
<dbReference type="InterPro" id="IPR007867">
    <property type="entry name" value="GMC_OxRtase_C"/>
</dbReference>
<dbReference type="PANTHER" id="PTHR11552">
    <property type="entry name" value="GLUCOSE-METHANOL-CHOLINE GMC OXIDOREDUCTASE"/>
    <property type="match status" value="1"/>
</dbReference>
<dbReference type="VEuPathDB" id="FungiDB:GMDG_03234"/>
<dbReference type="RefSeq" id="XP_024328669.1">
    <property type="nucleotide sequence ID" value="XM_024464137.1"/>
</dbReference>
<dbReference type="Gene3D" id="3.30.560.10">
    <property type="entry name" value="Glucose Oxidase, domain 3"/>
    <property type="match status" value="1"/>
</dbReference>
<evidence type="ECO:0000259" key="3">
    <source>
        <dbReference type="PROSITE" id="PS00624"/>
    </source>
</evidence>
<dbReference type="InterPro" id="IPR036188">
    <property type="entry name" value="FAD/NAD-bd_sf"/>
</dbReference>
<keyword evidence="2" id="KW-0274">FAD</keyword>
<dbReference type="SUPFAM" id="SSF54373">
    <property type="entry name" value="FAD-linked reductases, C-terminal domain"/>
    <property type="match status" value="1"/>
</dbReference>
<dbReference type="InterPro" id="IPR012132">
    <property type="entry name" value="GMC_OxRdtase"/>
</dbReference>
<evidence type="ECO:0000256" key="1">
    <source>
        <dbReference type="ARBA" id="ARBA00010790"/>
    </source>
</evidence>
<feature type="binding site" evidence="2">
    <location>
        <begin position="550"/>
        <end position="551"/>
    </location>
    <ligand>
        <name>FAD</name>
        <dbReference type="ChEBI" id="CHEBI:57692"/>
    </ligand>
</feature>
<dbReference type="PROSITE" id="PS00624">
    <property type="entry name" value="GMC_OXRED_2"/>
    <property type="match status" value="1"/>
</dbReference>
<dbReference type="InterPro" id="IPR000172">
    <property type="entry name" value="GMC_OxRdtase_N"/>
</dbReference>
<comment type="cofactor">
    <cofactor evidence="2">
        <name>FAD</name>
        <dbReference type="ChEBI" id="CHEBI:57692"/>
    </cofactor>
</comment>
<feature type="binding site" evidence="2">
    <location>
        <position position="238"/>
    </location>
    <ligand>
        <name>FAD</name>
        <dbReference type="ChEBI" id="CHEBI:57692"/>
    </ligand>
</feature>
<dbReference type="PIRSF" id="PIRSF000137">
    <property type="entry name" value="Alcohol_oxidase"/>
    <property type="match status" value="1"/>
</dbReference>
<dbReference type="OrthoDB" id="269227at2759"/>
<dbReference type="Proteomes" id="UP000077154">
    <property type="component" value="Unassembled WGS sequence"/>
</dbReference>
<name>A0A177ANI7_9PEZI</name>